<accession>A0A644TYK2</accession>
<feature type="domain" description="Gfo/Idh/MocA-like oxidoreductase N-terminal" evidence="1">
    <location>
        <begin position="1"/>
        <end position="90"/>
    </location>
</feature>
<dbReference type="PANTHER" id="PTHR43377">
    <property type="entry name" value="BILIVERDIN REDUCTASE A"/>
    <property type="match status" value="1"/>
</dbReference>
<dbReference type="Gene3D" id="3.40.50.720">
    <property type="entry name" value="NAD(P)-binding Rossmann-like Domain"/>
    <property type="match status" value="1"/>
</dbReference>
<sequence>MKVLVIGLGSMGKRRIRCLRQLAVEHVAGFDPRADRREEVSAKYRVNCYDDFHVAVNDFKPDAFVISVPPDIHHIYIKAAIEMKKHFFIEASVVDTGIKDAITAVGNTELVAAPSATLYFHPAIQLIERIVKSGELGKLSNVLLHSGQYLPDWHSYEPVSQYYVSKRSTGGGREIVPFELSWFVRVFGWPCMVAANYRKTIEIPGAEYIDDTYNILLDYSNYLAVVTVDVVSRYATRRLVINGSRKQLYWSWDENKVRVFDPERNTWDDRPYEMKSAESGYNVNIGENMYIEELREFLDAIAGKKTYFNTLEEDARILDLLYKAERSDMTSAFVEV</sequence>
<comment type="caution">
    <text evidence="3">The sequence shown here is derived from an EMBL/GenBank/DDBJ whole genome shotgun (WGS) entry which is preliminary data.</text>
</comment>
<gene>
    <name evidence="3" type="ORF">SDC9_16482</name>
</gene>
<name>A0A644TYK2_9ZZZZ</name>
<dbReference type="PANTHER" id="PTHR43377:SF1">
    <property type="entry name" value="BILIVERDIN REDUCTASE A"/>
    <property type="match status" value="1"/>
</dbReference>
<dbReference type="AlphaFoldDB" id="A0A644TYK2"/>
<dbReference type="InterPro" id="IPR000683">
    <property type="entry name" value="Gfo/Idh/MocA-like_OxRdtase_N"/>
</dbReference>
<dbReference type="Pfam" id="PF22725">
    <property type="entry name" value="GFO_IDH_MocA_C3"/>
    <property type="match status" value="1"/>
</dbReference>
<dbReference type="GO" id="GO:0000166">
    <property type="term" value="F:nucleotide binding"/>
    <property type="evidence" value="ECO:0007669"/>
    <property type="project" value="InterPro"/>
</dbReference>
<dbReference type="SUPFAM" id="SSF51735">
    <property type="entry name" value="NAD(P)-binding Rossmann-fold domains"/>
    <property type="match status" value="1"/>
</dbReference>
<feature type="domain" description="GFO/IDH/MocA-like oxidoreductase" evidence="2">
    <location>
        <begin position="125"/>
        <end position="247"/>
    </location>
</feature>
<evidence type="ECO:0000259" key="2">
    <source>
        <dbReference type="Pfam" id="PF22725"/>
    </source>
</evidence>
<dbReference type="EMBL" id="VSSQ01000054">
    <property type="protein sequence ID" value="MPL70721.1"/>
    <property type="molecule type" value="Genomic_DNA"/>
</dbReference>
<organism evidence="3">
    <name type="scientific">bioreactor metagenome</name>
    <dbReference type="NCBI Taxonomy" id="1076179"/>
    <lineage>
        <taxon>unclassified sequences</taxon>
        <taxon>metagenomes</taxon>
        <taxon>ecological metagenomes</taxon>
    </lineage>
</organism>
<evidence type="ECO:0000313" key="3">
    <source>
        <dbReference type="EMBL" id="MPL70721.1"/>
    </source>
</evidence>
<dbReference type="Pfam" id="PF01408">
    <property type="entry name" value="GFO_IDH_MocA"/>
    <property type="match status" value="1"/>
</dbReference>
<dbReference type="InterPro" id="IPR055170">
    <property type="entry name" value="GFO_IDH_MocA-like_dom"/>
</dbReference>
<protein>
    <submittedName>
        <fullName evidence="3">Uncharacterized protein</fullName>
    </submittedName>
</protein>
<reference evidence="3" key="1">
    <citation type="submission" date="2019-08" db="EMBL/GenBank/DDBJ databases">
        <authorList>
            <person name="Kucharzyk K."/>
            <person name="Murdoch R.W."/>
            <person name="Higgins S."/>
            <person name="Loffler F."/>
        </authorList>
    </citation>
    <scope>NUCLEOTIDE SEQUENCE</scope>
</reference>
<dbReference type="SUPFAM" id="SSF55347">
    <property type="entry name" value="Glyceraldehyde-3-phosphate dehydrogenase-like, C-terminal domain"/>
    <property type="match status" value="1"/>
</dbReference>
<proteinExistence type="predicted"/>
<evidence type="ECO:0000259" key="1">
    <source>
        <dbReference type="Pfam" id="PF01408"/>
    </source>
</evidence>
<dbReference type="Gene3D" id="3.30.360.10">
    <property type="entry name" value="Dihydrodipicolinate Reductase, domain 2"/>
    <property type="match status" value="1"/>
</dbReference>
<dbReference type="InterPro" id="IPR051450">
    <property type="entry name" value="Gfo/Idh/MocA_Oxidoreductases"/>
</dbReference>
<dbReference type="InterPro" id="IPR036291">
    <property type="entry name" value="NAD(P)-bd_dom_sf"/>
</dbReference>